<dbReference type="PROSITE" id="PS50012">
    <property type="entry name" value="RCC1_3"/>
    <property type="match status" value="5"/>
</dbReference>
<sequence>MGSPTKPPDNQRPRRAAPKKKKKHPLKRGRLSWGLHMKRKKQDLAARMIQRLFRSYRARCQFIESRYRVRMAMSRVKQHHVLFDRAYWQRVNLHAMRRTELESLALRLELPGLAGKKGQIIKSIQHWIDLRMHVHDVAVEAAMRANDKKLQAQGCVYVLGASPGSRPATLRPLSGRSISVVAAGFESEAVYAVDAGKGMVWLCRTSGLASQVGYCSTLRDQDVFDEPYAAKWLVTPVPMQTLRMAHIKELNVGHTHVAARASTGEMYTWGTNPYGQLGLDHKVHGRQLPFVVGVTETYTTVAMGVGTQHSLAVCDNVKEQDGVLFAWGGNAHGQLGLEACEPSFAPQRVVALQGINVRKVACGAMHSVVATNLGEVYAWGCGDGGRLGITDTMAVSAPRRIESFVPPLHCAIAVACGAWHSAAILSDSPCASAGMVFTWGTGVYGQLGLGSAQVALVPQVVPLPPMKALGDPFELVQSVACGTQHMAALTVVGNVYTWGSKDAFSPLPRVVPSKERSKGRISSIACGASFTVFCTLPMDETTYEAPQRHLLWSTTRSQVPKIDLSSVPQALSLLAAVNVIPRLQPEAERYQQDQAAQDEDDRIEAMDLETWLHPRCRLCWHCPGFQITLTKMKLCRLCKHNREFHGPRDGPMTQYEAVRKVQSKWRQRQGIKYFHNLFLERVQRVFSIRHNQFFYYNTCNKAKTWLRPSLLPTHLDFPIRDPDDQYIRPPYTRDDAASVIAALYRGWKARKVVHERIRARFERCTDRTGRVFYRDRRTNATRWDLPLEKRMHHGHTKAKTPTTQDAAVLTLQRWWRGVLVRLNVEALVRRIYRALLDPATGNTYYYNTRTKQVTWTRPRWLKEVRQRKRRHVFTEEAAAETLQRMYRGRLARRLLRQLLQKRFHKVWDPAAEKFYFIDGETGTAAPDVPKLGIGFDQVVPLHRKRRKKRVLTPDMAALLVQKAYRVRQARRAAAQRANRLIEQIWDPVSQAYFYHNKQTHAVSWVKPQFWVDRTSTATLASQGNATTDDKEKPQNANTVNDSATSLLQLTKSRRREYMITDENEAALLVQTQYRRRHASQQCKAVLLARFQRVLDPNTQRYFYYDKETSTSQWSAPKILQELIKSPVRPRASQENAAVRIQGIFRLRRARREAVALAQSNYEKVYDGTIGAYYYFNTKTGESQWTKPKCFHNADATVHVDVHGQLVPTSLADDNTAVQPI</sequence>
<evidence type="ECO:0000313" key="6">
    <source>
        <dbReference type="Proteomes" id="UP000243579"/>
    </source>
</evidence>
<proteinExistence type="predicted"/>
<keyword evidence="6" id="KW-1185">Reference proteome</keyword>
<dbReference type="OrthoDB" id="10256179at2759"/>
<feature type="repeat" description="RCC1" evidence="2">
    <location>
        <begin position="493"/>
        <end position="537"/>
    </location>
</feature>
<dbReference type="Proteomes" id="UP000243579">
    <property type="component" value="Unassembled WGS sequence"/>
</dbReference>
<dbReference type="AlphaFoldDB" id="A0A1V9ZMI8"/>
<dbReference type="Gene3D" id="2.130.10.30">
    <property type="entry name" value="Regulator of chromosome condensation 1/beta-lactamase-inhibitor protein II"/>
    <property type="match status" value="2"/>
</dbReference>
<dbReference type="Pfam" id="PF00612">
    <property type="entry name" value="IQ"/>
    <property type="match status" value="2"/>
</dbReference>
<dbReference type="Gene3D" id="2.20.70.10">
    <property type="match status" value="3"/>
</dbReference>
<dbReference type="InterPro" id="IPR058923">
    <property type="entry name" value="RCC1-like_dom"/>
</dbReference>
<evidence type="ECO:0000256" key="1">
    <source>
        <dbReference type="ARBA" id="ARBA00022737"/>
    </source>
</evidence>
<feature type="domain" description="WW" evidence="4">
    <location>
        <begin position="1155"/>
        <end position="1189"/>
    </location>
</feature>
<dbReference type="SUPFAM" id="SSF50985">
    <property type="entry name" value="RCC1/BLIP-II"/>
    <property type="match status" value="1"/>
</dbReference>
<dbReference type="SUPFAM" id="SSF51045">
    <property type="entry name" value="WW domain"/>
    <property type="match status" value="2"/>
</dbReference>
<dbReference type="InterPro" id="IPR009091">
    <property type="entry name" value="RCC1/BLIP-II"/>
</dbReference>
<dbReference type="CDD" id="cd00201">
    <property type="entry name" value="WW"/>
    <property type="match status" value="2"/>
</dbReference>
<feature type="repeat" description="RCC1" evidence="2">
    <location>
        <begin position="322"/>
        <end position="373"/>
    </location>
</feature>
<dbReference type="Pfam" id="PF00397">
    <property type="entry name" value="WW"/>
    <property type="match status" value="2"/>
</dbReference>
<dbReference type="PANTHER" id="PTHR22870:SF155">
    <property type="entry name" value="E3 UBIQUITIN-PROTEIN LIGASE HERC1-RELATED"/>
    <property type="match status" value="1"/>
</dbReference>
<dbReference type="InterPro" id="IPR036020">
    <property type="entry name" value="WW_dom_sf"/>
</dbReference>
<dbReference type="EMBL" id="JNBR01000075">
    <property type="protein sequence ID" value="OQR98990.1"/>
    <property type="molecule type" value="Genomic_DNA"/>
</dbReference>
<evidence type="ECO:0000256" key="3">
    <source>
        <dbReference type="SAM" id="MobiDB-lite"/>
    </source>
</evidence>
<organism evidence="5 6">
    <name type="scientific">Achlya hypogyna</name>
    <name type="common">Oomycete</name>
    <name type="synonym">Protoachlya hypogyna</name>
    <dbReference type="NCBI Taxonomy" id="1202772"/>
    <lineage>
        <taxon>Eukaryota</taxon>
        <taxon>Sar</taxon>
        <taxon>Stramenopiles</taxon>
        <taxon>Oomycota</taxon>
        <taxon>Saprolegniomycetes</taxon>
        <taxon>Saprolegniales</taxon>
        <taxon>Achlyaceae</taxon>
        <taxon>Achlya</taxon>
    </lineage>
</organism>
<evidence type="ECO:0000259" key="4">
    <source>
        <dbReference type="PROSITE" id="PS50020"/>
    </source>
</evidence>
<feature type="repeat" description="RCC1" evidence="2">
    <location>
        <begin position="264"/>
        <end position="316"/>
    </location>
</feature>
<dbReference type="PROSITE" id="PS50020">
    <property type="entry name" value="WW_DOMAIN_2"/>
    <property type="match status" value="3"/>
</dbReference>
<dbReference type="InterPro" id="IPR000408">
    <property type="entry name" value="Reg_chr_condens"/>
</dbReference>
<dbReference type="InterPro" id="IPR001202">
    <property type="entry name" value="WW_dom"/>
</dbReference>
<dbReference type="PRINTS" id="PR00633">
    <property type="entry name" value="RCCNDNSATION"/>
</dbReference>
<feature type="compositionally biased region" description="Basic residues" evidence="3">
    <location>
        <begin position="13"/>
        <end position="28"/>
    </location>
</feature>
<protein>
    <recommendedName>
        <fullName evidence="4">WW domain-containing protein</fullName>
    </recommendedName>
</protein>
<dbReference type="InterPro" id="IPR051210">
    <property type="entry name" value="Ub_ligase/GEF_domain"/>
</dbReference>
<dbReference type="PROSITE" id="PS50096">
    <property type="entry name" value="IQ"/>
    <property type="match status" value="5"/>
</dbReference>
<evidence type="ECO:0000256" key="2">
    <source>
        <dbReference type="PROSITE-ProRule" id="PRU00235"/>
    </source>
</evidence>
<dbReference type="InterPro" id="IPR000048">
    <property type="entry name" value="IQ_motif_EF-hand-BS"/>
</dbReference>
<name>A0A1V9ZMI8_ACHHY</name>
<feature type="domain" description="WW" evidence="4">
    <location>
        <begin position="1084"/>
        <end position="1118"/>
    </location>
</feature>
<dbReference type="SMART" id="SM00456">
    <property type="entry name" value="WW"/>
    <property type="match status" value="5"/>
</dbReference>
<reference evidence="5 6" key="1">
    <citation type="journal article" date="2014" name="Genome Biol. Evol.">
        <title>The secreted proteins of Achlya hypogyna and Thraustotheca clavata identify the ancestral oomycete secretome and reveal gene acquisitions by horizontal gene transfer.</title>
        <authorList>
            <person name="Misner I."/>
            <person name="Blouin N."/>
            <person name="Leonard G."/>
            <person name="Richards T.A."/>
            <person name="Lane C.E."/>
        </authorList>
    </citation>
    <scope>NUCLEOTIDE SEQUENCE [LARGE SCALE GENOMIC DNA]</scope>
    <source>
        <strain evidence="5 6">ATCC 48635</strain>
    </source>
</reference>
<feature type="region of interest" description="Disordered" evidence="3">
    <location>
        <begin position="1"/>
        <end position="28"/>
    </location>
</feature>
<accession>A0A1V9ZMI8</accession>
<feature type="domain" description="WW" evidence="4">
    <location>
        <begin position="840"/>
        <end position="860"/>
    </location>
</feature>
<gene>
    <name evidence="5" type="ORF">ACHHYP_07422</name>
</gene>
<dbReference type="PANTHER" id="PTHR22870">
    <property type="entry name" value="REGULATOR OF CHROMOSOME CONDENSATION"/>
    <property type="match status" value="1"/>
</dbReference>
<feature type="repeat" description="RCC1" evidence="2">
    <location>
        <begin position="374"/>
        <end position="427"/>
    </location>
</feature>
<dbReference type="SMART" id="SM00015">
    <property type="entry name" value="IQ"/>
    <property type="match status" value="7"/>
</dbReference>
<dbReference type="Gene3D" id="1.20.5.190">
    <property type="match status" value="1"/>
</dbReference>
<keyword evidence="1" id="KW-0677">Repeat</keyword>
<dbReference type="Pfam" id="PF25390">
    <property type="entry name" value="WD40_RLD"/>
    <property type="match status" value="1"/>
</dbReference>
<comment type="caution">
    <text evidence="5">The sequence shown here is derived from an EMBL/GenBank/DDBJ whole genome shotgun (WGS) entry which is preliminary data.</text>
</comment>
<feature type="repeat" description="RCC1" evidence="2">
    <location>
        <begin position="434"/>
        <end position="492"/>
    </location>
</feature>
<evidence type="ECO:0000313" key="5">
    <source>
        <dbReference type="EMBL" id="OQR98990.1"/>
    </source>
</evidence>